<dbReference type="GO" id="GO:0009086">
    <property type="term" value="P:methionine biosynthetic process"/>
    <property type="evidence" value="ECO:0007669"/>
    <property type="project" value="InterPro"/>
</dbReference>
<dbReference type="EMBL" id="JAMOIL010000005">
    <property type="protein sequence ID" value="MCM0619761.1"/>
    <property type="molecule type" value="Genomic_DNA"/>
</dbReference>
<dbReference type="Pfam" id="PF01717">
    <property type="entry name" value="Meth_synt_2"/>
    <property type="match status" value="1"/>
</dbReference>
<dbReference type="RefSeq" id="WP_250826518.1">
    <property type="nucleotide sequence ID" value="NZ_JAMOIL010000005.1"/>
</dbReference>
<protein>
    <submittedName>
        <fullName evidence="2">Methionine synthase</fullName>
    </submittedName>
</protein>
<sequence>MSLILPGSDDWEDAPDAAGVAPDLLAGAPFGTAVGSLPGGGAGGGSSAAEDAVAYREAVKAVLGTLGEGSLAPLPELPGRSAYARMIGRTLGAVRAVDADLQPAGWRLTGTDGAPGLDQRRARSLLAQDLDAVEELGQGFSGVVKTQLVGPWTLAATVELPRGEKVLSDHGARRDLGGALAEAVGEHVADLRRRLPDAAGIVVQLDEPSLPAVMNAQVPTASGYQRYRRIDRPEVSALLETVTAAVSAAGAEPWVHSCARGVDWALVRGAGVRGLLVDAAMLTTADHDLLAEALEAGDAVVLGIVPSTDPDPWPSDARLVQRVERWLDMLGLEPSSGRLGVSPGCGLAGASPAWSRRAMQLSASVAHDLAHLG</sequence>
<reference evidence="2" key="1">
    <citation type="submission" date="2022-05" db="EMBL/GenBank/DDBJ databases">
        <authorList>
            <person name="Tuo L."/>
        </authorList>
    </citation>
    <scope>NUCLEOTIDE SEQUENCE</scope>
    <source>
        <strain evidence="2">BSK12Z-4</strain>
    </source>
</reference>
<dbReference type="InterPro" id="IPR002629">
    <property type="entry name" value="Met_Synth_C/arc"/>
</dbReference>
<organism evidence="2 3">
    <name type="scientific">Nocardioides bruguierae</name>
    <dbReference type="NCBI Taxonomy" id="2945102"/>
    <lineage>
        <taxon>Bacteria</taxon>
        <taxon>Bacillati</taxon>
        <taxon>Actinomycetota</taxon>
        <taxon>Actinomycetes</taxon>
        <taxon>Propionibacteriales</taxon>
        <taxon>Nocardioidaceae</taxon>
        <taxon>Nocardioides</taxon>
    </lineage>
</organism>
<name>A0A9X2IDH4_9ACTN</name>
<dbReference type="Proteomes" id="UP001139485">
    <property type="component" value="Unassembled WGS sequence"/>
</dbReference>
<accession>A0A9X2IDH4</accession>
<evidence type="ECO:0000313" key="3">
    <source>
        <dbReference type="Proteomes" id="UP001139485"/>
    </source>
</evidence>
<proteinExistence type="predicted"/>
<dbReference type="Gene3D" id="3.20.20.210">
    <property type="match status" value="1"/>
</dbReference>
<gene>
    <name evidence="2" type="ORF">M8330_05570</name>
</gene>
<evidence type="ECO:0000259" key="1">
    <source>
        <dbReference type="Pfam" id="PF01717"/>
    </source>
</evidence>
<dbReference type="AlphaFoldDB" id="A0A9X2IDH4"/>
<dbReference type="GO" id="GO:0008270">
    <property type="term" value="F:zinc ion binding"/>
    <property type="evidence" value="ECO:0007669"/>
    <property type="project" value="InterPro"/>
</dbReference>
<evidence type="ECO:0000313" key="2">
    <source>
        <dbReference type="EMBL" id="MCM0619761.1"/>
    </source>
</evidence>
<comment type="caution">
    <text evidence="2">The sequence shown here is derived from an EMBL/GenBank/DDBJ whole genome shotgun (WGS) entry which is preliminary data.</text>
</comment>
<keyword evidence="3" id="KW-1185">Reference proteome</keyword>
<dbReference type="InterPro" id="IPR038071">
    <property type="entry name" value="UROD/MetE-like_sf"/>
</dbReference>
<feature type="domain" description="Cobalamin-independent methionine synthase MetE C-terminal/archaeal" evidence="1">
    <location>
        <begin position="181"/>
        <end position="367"/>
    </location>
</feature>
<dbReference type="SUPFAM" id="SSF51726">
    <property type="entry name" value="UROD/MetE-like"/>
    <property type="match status" value="1"/>
</dbReference>
<dbReference type="GO" id="GO:0003871">
    <property type="term" value="F:5-methyltetrahydropteroyltriglutamate-homocysteine S-methyltransferase activity"/>
    <property type="evidence" value="ECO:0007669"/>
    <property type="project" value="InterPro"/>
</dbReference>